<keyword evidence="5" id="KW-1133">Transmembrane helix</keyword>
<dbReference type="EMBL" id="CAJFDI010000001">
    <property type="protein sequence ID" value="CAD5208729.1"/>
    <property type="molecule type" value="Genomic_DNA"/>
</dbReference>
<keyword evidence="3" id="KW-0812">Transmembrane</keyword>
<dbReference type="SUPFAM" id="SSF57424">
    <property type="entry name" value="LDL receptor-like module"/>
    <property type="match status" value="3"/>
</dbReference>
<evidence type="ECO:0000313" key="14">
    <source>
        <dbReference type="WBParaSite" id="BXY_0164900.1"/>
    </source>
</evidence>
<feature type="disulfide bond" evidence="8">
    <location>
        <begin position="29"/>
        <end position="47"/>
    </location>
</feature>
<dbReference type="Proteomes" id="UP000582659">
    <property type="component" value="Unassembled WGS sequence"/>
</dbReference>
<dbReference type="WBParaSite" id="BXY_0164900.1">
    <property type="protein sequence ID" value="BXY_0164900.1"/>
    <property type="gene ID" value="BXY_0164900"/>
</dbReference>
<reference evidence="11" key="2">
    <citation type="submission" date="2020-08" db="EMBL/GenBank/DDBJ databases">
        <authorList>
            <person name="Kikuchi T."/>
        </authorList>
    </citation>
    <scope>NUCLEOTIDE SEQUENCE</scope>
    <source>
        <strain evidence="10">Ka4C1</strain>
    </source>
</reference>
<dbReference type="InterPro" id="IPR036055">
    <property type="entry name" value="LDL_receptor-like_sf"/>
</dbReference>
<dbReference type="eggNOG" id="KOG1215">
    <property type="taxonomic scope" value="Eukaryota"/>
</dbReference>
<dbReference type="PRINTS" id="PR00261">
    <property type="entry name" value="LDLRECEPTOR"/>
</dbReference>
<feature type="disulfide bond" evidence="8">
    <location>
        <begin position="41"/>
        <end position="56"/>
    </location>
</feature>
<name>A0A1I7RLR4_BURXY</name>
<evidence type="ECO:0000256" key="7">
    <source>
        <dbReference type="ARBA" id="ARBA00023157"/>
    </source>
</evidence>
<dbReference type="InterPro" id="IPR023415">
    <property type="entry name" value="LDLR_class-A_CS"/>
</dbReference>
<keyword evidence="6" id="KW-0472">Membrane</keyword>
<dbReference type="PROSITE" id="PS50068">
    <property type="entry name" value="LDLRA_2"/>
    <property type="match status" value="3"/>
</dbReference>
<dbReference type="CDD" id="cd00112">
    <property type="entry name" value="LDLa"/>
    <property type="match status" value="3"/>
</dbReference>
<dbReference type="Proteomes" id="UP000095284">
    <property type="component" value="Unplaced"/>
</dbReference>
<evidence type="ECO:0000313" key="11">
    <source>
        <dbReference type="EMBL" id="CAG9082663.1"/>
    </source>
</evidence>
<feature type="disulfide bond" evidence="8">
    <location>
        <begin position="73"/>
        <end position="91"/>
    </location>
</feature>
<dbReference type="PANTHER" id="PTHR24270">
    <property type="entry name" value="LOW-DENSITY LIPOPROTEIN RECEPTOR-RELATED"/>
    <property type="match status" value="1"/>
</dbReference>
<keyword evidence="9" id="KW-0732">Signal</keyword>
<accession>A0A1I7RLR4</accession>
<dbReference type="OrthoDB" id="10013209at2759"/>
<evidence type="ECO:0000256" key="3">
    <source>
        <dbReference type="ARBA" id="ARBA00022692"/>
    </source>
</evidence>
<keyword evidence="4" id="KW-0677">Repeat</keyword>
<dbReference type="GO" id="GO:0005886">
    <property type="term" value="C:plasma membrane"/>
    <property type="evidence" value="ECO:0007669"/>
    <property type="project" value="TreeGrafter"/>
</dbReference>
<feature type="chain" id="PRO_5036021843" evidence="9">
    <location>
        <begin position="18"/>
        <end position="180"/>
    </location>
</feature>
<evidence type="ECO:0000256" key="4">
    <source>
        <dbReference type="ARBA" id="ARBA00022737"/>
    </source>
</evidence>
<dbReference type="AlphaFoldDB" id="A0A1I7RLR4"/>
<feature type="disulfide bond" evidence="8">
    <location>
        <begin position="135"/>
        <end position="150"/>
    </location>
</feature>
<dbReference type="PROSITE" id="PS01209">
    <property type="entry name" value="LDLRA_1"/>
    <property type="match status" value="2"/>
</dbReference>
<dbReference type="EMBL" id="CAJFCV020000001">
    <property type="protein sequence ID" value="CAG9082663.1"/>
    <property type="molecule type" value="Genomic_DNA"/>
</dbReference>
<evidence type="ECO:0000256" key="1">
    <source>
        <dbReference type="ARBA" id="ARBA00004167"/>
    </source>
</evidence>
<dbReference type="SMR" id="A0A1I7RLR4"/>
<sequence length="180" mass="19826">MWVPSFLLFLFPHWDQDLRNCDPKTQLECASGLCIGRSQWCDGLVNCPGQEDEANCGPKAKLKHGCRPHDFLCSSGDCIPTGRICDEIRDCSDGSDEDICESVKSAKAPSSATSCGPFTFHCTKSDTCVDSQKKCDGKKDCPNNEDEIGCKRKLMDLKKRPPFDDSMIPVTVLSQVVIAQ</sequence>
<dbReference type="InterPro" id="IPR002172">
    <property type="entry name" value="LDrepeatLR_classA_rpt"/>
</dbReference>
<evidence type="ECO:0000313" key="13">
    <source>
        <dbReference type="Proteomes" id="UP000659654"/>
    </source>
</evidence>
<dbReference type="GO" id="GO:0016192">
    <property type="term" value="P:vesicle-mediated transport"/>
    <property type="evidence" value="ECO:0007669"/>
    <property type="project" value="UniProtKB-ARBA"/>
</dbReference>
<evidence type="ECO:0000256" key="6">
    <source>
        <dbReference type="ARBA" id="ARBA00023136"/>
    </source>
</evidence>
<dbReference type="InterPro" id="IPR050685">
    <property type="entry name" value="LDLR"/>
</dbReference>
<dbReference type="Pfam" id="PF00057">
    <property type="entry name" value="Ldl_recept_a"/>
    <property type="match status" value="3"/>
</dbReference>
<gene>
    <name evidence="10" type="ORF">BXYJ_LOCUS965</name>
</gene>
<comment type="caution">
    <text evidence="8">Lacks conserved residue(s) required for the propagation of feature annotation.</text>
</comment>
<evidence type="ECO:0000256" key="8">
    <source>
        <dbReference type="PROSITE-ProRule" id="PRU00124"/>
    </source>
</evidence>
<feature type="signal peptide" evidence="9">
    <location>
        <begin position="1"/>
        <end position="17"/>
    </location>
</feature>
<evidence type="ECO:0000313" key="10">
    <source>
        <dbReference type="EMBL" id="CAD5208729.1"/>
    </source>
</evidence>
<evidence type="ECO:0000256" key="5">
    <source>
        <dbReference type="ARBA" id="ARBA00022989"/>
    </source>
</evidence>
<protein>
    <submittedName>
        <fullName evidence="10">(pine wood nematode) hypothetical protein</fullName>
    </submittedName>
</protein>
<feature type="disulfide bond" evidence="8">
    <location>
        <begin position="66"/>
        <end position="78"/>
    </location>
</feature>
<evidence type="ECO:0000313" key="12">
    <source>
        <dbReference type="Proteomes" id="UP000095284"/>
    </source>
</evidence>
<feature type="disulfide bond" evidence="8">
    <location>
        <begin position="85"/>
        <end position="100"/>
    </location>
</feature>
<organism evidence="12 14">
    <name type="scientific">Bursaphelenchus xylophilus</name>
    <name type="common">Pinewood nematode worm</name>
    <name type="synonym">Aphelenchoides xylophilus</name>
    <dbReference type="NCBI Taxonomy" id="6326"/>
    <lineage>
        <taxon>Eukaryota</taxon>
        <taxon>Metazoa</taxon>
        <taxon>Ecdysozoa</taxon>
        <taxon>Nematoda</taxon>
        <taxon>Chromadorea</taxon>
        <taxon>Rhabditida</taxon>
        <taxon>Tylenchina</taxon>
        <taxon>Tylenchomorpha</taxon>
        <taxon>Aphelenchoidea</taxon>
        <taxon>Aphelenchoididae</taxon>
        <taxon>Bursaphelenchus</taxon>
    </lineage>
</organism>
<proteinExistence type="predicted"/>
<keyword evidence="7 8" id="KW-1015">Disulfide bond</keyword>
<evidence type="ECO:0000256" key="9">
    <source>
        <dbReference type="SAM" id="SignalP"/>
    </source>
</evidence>
<comment type="subcellular location">
    <subcellularLocation>
        <location evidence="2">Endomembrane system</location>
    </subcellularLocation>
    <subcellularLocation>
        <location evidence="1">Membrane</location>
        <topology evidence="1">Single-pass membrane protein</topology>
    </subcellularLocation>
</comment>
<dbReference type="Gene3D" id="4.10.400.10">
    <property type="entry name" value="Low-density Lipoprotein Receptor"/>
    <property type="match status" value="3"/>
</dbReference>
<keyword evidence="13" id="KW-1185">Reference proteome</keyword>
<dbReference type="Proteomes" id="UP000659654">
    <property type="component" value="Unassembled WGS sequence"/>
</dbReference>
<dbReference type="SMART" id="SM00192">
    <property type="entry name" value="LDLa"/>
    <property type="match status" value="3"/>
</dbReference>
<dbReference type="GO" id="GO:0012505">
    <property type="term" value="C:endomembrane system"/>
    <property type="evidence" value="ECO:0007669"/>
    <property type="project" value="UniProtKB-SubCell"/>
</dbReference>
<evidence type="ECO:0000256" key="2">
    <source>
        <dbReference type="ARBA" id="ARBA00004308"/>
    </source>
</evidence>
<reference evidence="14" key="1">
    <citation type="submission" date="2016-11" db="UniProtKB">
        <authorList>
            <consortium name="WormBaseParasite"/>
        </authorList>
    </citation>
    <scope>IDENTIFICATION</scope>
</reference>